<feature type="transmembrane region" description="Helical" evidence="1">
    <location>
        <begin position="172"/>
        <end position="192"/>
    </location>
</feature>
<name>A0ABV7KLK1_PLAOK</name>
<keyword evidence="1" id="KW-1133">Transmembrane helix</keyword>
<accession>A0ABV7KLK1</accession>
<keyword evidence="1" id="KW-0472">Membrane</keyword>
<proteinExistence type="predicted"/>
<reference evidence="3" key="1">
    <citation type="journal article" date="2019" name="Int. J. Syst. Evol. Microbiol.">
        <title>The Global Catalogue of Microorganisms (GCM) 10K type strain sequencing project: providing services to taxonomists for standard genome sequencing and annotation.</title>
        <authorList>
            <consortium name="The Broad Institute Genomics Platform"/>
            <consortium name="The Broad Institute Genome Sequencing Center for Infectious Disease"/>
            <person name="Wu L."/>
            <person name="Ma J."/>
        </authorList>
    </citation>
    <scope>NUCLEOTIDE SEQUENCE [LARGE SCALE GENOMIC DNA]</scope>
    <source>
        <strain evidence="3">CCM 320</strain>
    </source>
</reference>
<evidence type="ECO:0000313" key="2">
    <source>
        <dbReference type="EMBL" id="MFC3210294.1"/>
    </source>
</evidence>
<feature type="transmembrane region" description="Helical" evidence="1">
    <location>
        <begin position="21"/>
        <end position="42"/>
    </location>
</feature>
<dbReference type="Pfam" id="PF04854">
    <property type="entry name" value="DUF624"/>
    <property type="match status" value="1"/>
</dbReference>
<feature type="transmembrane region" description="Helical" evidence="1">
    <location>
        <begin position="106"/>
        <end position="125"/>
    </location>
</feature>
<organism evidence="2 3">
    <name type="scientific">Planomicrobium okeanokoites</name>
    <name type="common">Planococcus okeanokoites</name>
    <name type="synonym">Flavobacterium okeanokoites</name>
    <dbReference type="NCBI Taxonomy" id="244"/>
    <lineage>
        <taxon>Bacteria</taxon>
        <taxon>Bacillati</taxon>
        <taxon>Bacillota</taxon>
        <taxon>Bacilli</taxon>
        <taxon>Bacillales</taxon>
        <taxon>Caryophanaceae</taxon>
        <taxon>Planomicrobium</taxon>
    </lineage>
</organism>
<evidence type="ECO:0000313" key="3">
    <source>
        <dbReference type="Proteomes" id="UP001595625"/>
    </source>
</evidence>
<keyword evidence="3" id="KW-1185">Reference proteome</keyword>
<protein>
    <submittedName>
        <fullName evidence="2">YesL family protein</fullName>
    </submittedName>
</protein>
<dbReference type="RefSeq" id="WP_117313114.1">
    <property type="nucleotide sequence ID" value="NZ_JBFEXX010000002.1"/>
</dbReference>
<evidence type="ECO:0000256" key="1">
    <source>
        <dbReference type="SAM" id="Phobius"/>
    </source>
</evidence>
<dbReference type="Proteomes" id="UP001595625">
    <property type="component" value="Unassembled WGS sequence"/>
</dbReference>
<sequence>MVEFKGLAGVFYGMSEWVMRFSGVNLLWFMLSLPFFILFVTVEMSSAAGLVFFGLAGWLFASFLFFPATAAVFSITRDWIVEEDYSSIMKKYFTHLKADYRENAKMGAIFAAVWLVWYYAYFYLYTEQSSAALMFLVIGIALYIYTVNFLLISSHYRMNAAAKMKNAFFLSAGRPLTGLFIAAVSAVLIWLSTTQLQLLFPLLTCSLTAFLSFSAFYRTTQKITEKAVSDDAG</sequence>
<gene>
    <name evidence="2" type="ORF">ACFOEJ_04285</name>
</gene>
<dbReference type="EMBL" id="JBHRUJ010000004">
    <property type="protein sequence ID" value="MFC3210294.1"/>
    <property type="molecule type" value="Genomic_DNA"/>
</dbReference>
<feature type="transmembrane region" description="Helical" evidence="1">
    <location>
        <begin position="198"/>
        <end position="217"/>
    </location>
</feature>
<feature type="transmembrane region" description="Helical" evidence="1">
    <location>
        <begin position="131"/>
        <end position="151"/>
    </location>
</feature>
<keyword evidence="1" id="KW-0812">Transmembrane</keyword>
<comment type="caution">
    <text evidence="2">The sequence shown here is derived from an EMBL/GenBank/DDBJ whole genome shotgun (WGS) entry which is preliminary data.</text>
</comment>
<feature type="transmembrane region" description="Helical" evidence="1">
    <location>
        <begin position="48"/>
        <end position="73"/>
    </location>
</feature>
<dbReference type="InterPro" id="IPR006938">
    <property type="entry name" value="DUF624"/>
</dbReference>